<keyword evidence="13" id="KW-1133">Transmembrane helix</keyword>
<evidence type="ECO:0000256" key="12">
    <source>
        <dbReference type="SAM" id="MobiDB-lite"/>
    </source>
</evidence>
<evidence type="ECO:0000256" key="10">
    <source>
        <dbReference type="PROSITE-ProRule" id="PRU00047"/>
    </source>
</evidence>
<dbReference type="Pfam" id="PF17921">
    <property type="entry name" value="Integrase_H2C2"/>
    <property type="match status" value="1"/>
</dbReference>
<dbReference type="PROSITE" id="PS50994">
    <property type="entry name" value="INTEGRASE"/>
    <property type="match status" value="1"/>
</dbReference>
<dbReference type="GO" id="GO:0003964">
    <property type="term" value="F:RNA-directed DNA polymerase activity"/>
    <property type="evidence" value="ECO:0007669"/>
    <property type="project" value="UniProtKB-KW"/>
</dbReference>
<dbReference type="InterPro" id="IPR001737">
    <property type="entry name" value="KsgA/Erm"/>
</dbReference>
<name>A0A1I8I569_9PLAT</name>
<dbReference type="InterPro" id="IPR041588">
    <property type="entry name" value="Integrase_H2C2"/>
</dbReference>
<evidence type="ECO:0000259" key="15">
    <source>
        <dbReference type="PROSITE" id="PS50994"/>
    </source>
</evidence>
<dbReference type="InterPro" id="IPR020598">
    <property type="entry name" value="rRNA_Ade_methylase_Trfase_N"/>
</dbReference>
<dbReference type="SMART" id="SM00650">
    <property type="entry name" value="rADc"/>
    <property type="match status" value="1"/>
</dbReference>
<evidence type="ECO:0000256" key="2">
    <source>
        <dbReference type="ARBA" id="ARBA00022679"/>
    </source>
</evidence>
<dbReference type="InterPro" id="IPR001584">
    <property type="entry name" value="Integrase_cat-core"/>
</dbReference>
<dbReference type="Gene3D" id="4.10.60.10">
    <property type="entry name" value="Zinc finger, CCHC-type"/>
    <property type="match status" value="1"/>
</dbReference>
<dbReference type="Gene3D" id="3.30.420.10">
    <property type="entry name" value="Ribonuclease H-like superfamily/Ribonuclease H"/>
    <property type="match status" value="1"/>
</dbReference>
<dbReference type="GO" id="GO:0000179">
    <property type="term" value="F:rRNA (adenine-N6,N6-)-dimethyltransferase activity"/>
    <property type="evidence" value="ECO:0007669"/>
    <property type="project" value="UniProtKB-UniRule"/>
</dbReference>
<dbReference type="PANTHER" id="PTHR37984">
    <property type="entry name" value="PROTEIN CBG26694"/>
    <property type="match status" value="1"/>
</dbReference>
<comment type="similarity">
    <text evidence="11">Belongs to the class I-like SAM-binding methyltransferase superfamily. rRNA adenine N(6)-methyltransferase family.</text>
</comment>
<dbReference type="Gene3D" id="3.30.70.270">
    <property type="match status" value="1"/>
</dbReference>
<keyword evidence="5" id="KW-0540">Nuclease</keyword>
<accession>A0A1I8I569</accession>
<sequence length="3512" mass="385277">LHFTSAVNFSTDGLFTQREQDLSADWHSQQLPKIRLVGNLPFNISTPLLMTWLQDIAERRSVWQHGRVPLVLTFQKEFADRLLADTWTRSRGRPSILTQYLCEARRCFDISGRAFLPPAKVDVTVVRLVPLRQPLIPVPYPYVNKLVKHAFAFPNKSLVACMETLFPPERCDLLIRLFAETGTQPQCTPRELSIAQFSDLCQAYHRMCQTEGSELFDFTYIGKEDLWRTRKSVQRKVLNGLTVNYFTVANIVNKTRLAQQAKSVIGGSESGHRQQQHSRDQSSNGDDSNAAALHFVNSHGHQLPAVEHGLCTEPDPQADAQCGQKTLRQPVRTIRPVSSGPNAAPRLPAPSMMAVTVARALAEEPQAVPRSALTAVVIKAYGPFTKPPVMNRSTASVGGIFKAPQKPIACKSFEFKLLPEPPPVSSSSKRGSRSELVPASRDASSSGSKSPDSDSEMVANLPLRDVFPLTDFDELCDTDEGGFDGCSSSRIEINIRDSQGTRNSKHISPKKPIRAPGTMKLNPQEMLTNRPARMLPRMLPVDDGSYGECRQKRRVRRHLFDAVELPSATAGVVRFSWRLLLLLLSVVVIRSRRLLIISSCSQISLAPPGPFTIDSDCHSTAQRWTAWTRRFATYINAAGITDKTRGQQLLLYAAGEELQAVVEENEIASGEDYSSLAKNIQTFWDGKNNIVFLRFKFETCRQQPGEQIDQWYQRLRKAAEPCEFGTLRDSLIRDKIVAYCESERLRRDFLQTNNISLADVLKKARAKEAAEQQATAMESDRPGEPQQLAAVRRDQKPQMPQTPTQHVSCDRCGRPGHPTCTAAQGKSCRKCGKPGHFARACRSKQGAPQSGADAVATLQGETSYQKVDHPDSGVFEVDQGEQSAHTIAEINGSRLSVLIDSGAARNVINRATFESLRQRPHLQTTSDRLFAYGSDRPMQLLGKAAMDVRIFGRQAVATFHVVEGRGITIIGRQTATQMDILRVGPPPTAGQQVLQVAEAEAAVDGLLSGTRSSGVPQGHVEDIGRVLRKHASVFSGIGCFTGPPADIHLTDSARPVCHAPSKVPIHLADAVDKELQLLEQLGIIEPVDGPAPWVARMVVVPKKEPGEVRITQDLRDVNRFVIRERHQIPTFEEVTGDMAGSTVFSELDIAKAFYQVPVAEKCRNLLTFSTPRGLRRLTRLCMGLSTSQEILQNVMSRVLAGLPNVKWIHDDVVVFGRTMAEHNSSLEAYVLSRQPLSEHDGSFGEQRREAYINEVAQAAVPMALTLQDIRKSSASDPVIRAAIAATQGGRWDRSNPEMRSLHALREELSAVDGVLLRHHRIVVPADLRQQMLELAHQGHQCSQKTIARLCTKVWWPRMATQAEEFVSRCRSCAVTSHTPAVRATPLQPTPIPAGAWLSIGADFVGPINNNMLLVCVDRYSRFPEVQLMQTTTAEALIPRLREMFARFGIPQELVTDNGPPFSSKEFGRFLASYGIKHRLITPYYPAANGMTERLNRSINKVVRAAIEERRDWRAALDEWLLAYRNTPHTATGRAPAELLMGRRPNDIIPAARPSQRVRINEQRLREADAGAKAAMKQHADAKRRPRRHDVQVGDSVLRRRVGASKTQTPFESGAWTVQRVAGNSLLLRRDGTTCWRHCTAVKVVSPDLADAGAQTQTAAPRASGEAARDPPASPVALRPHPRAARAGTMTPALLNIRMAVTENVVRSAGSDDTCSTLLNCQAPPPELCASAGVCCSSSSPLSSFVAAGSSLLAPSSSSALLSAAFLLFGGIFAGIFGFGATGGGVRLPAAPAAAAGFFAASATFGFLGKSAGPLDNSRKSLRYFSIISLNHLTSPLSSKSATLLSSPMISLRVSWACRRIMRNTIEAMYFTSPVEMLPEEQTSLVMPCFCPMPIAMSQLAIQIRNRQLSRSYCVAHLKAASVLSDTTGLEGPNEFSQRIRESSVAPCLPRLLTCCIGATAAAFLEAADGKSFILGTSMFGPTKVIAESLPTFTMCSGLKIPVMPNFSALATTSSARFVKSVSFMTSSEDGCDADIAILNFSQLSVWRIVQQLRFQGDGFFVYRIRLEQIGQSAEQDAFVGFVEDAHLIGLERQSVQLHQDAPIDRQVRLRSQLAGIDNHAGLVEHEDGRHRKLCEQRRIRRHLLDAVEQPCALTRVVSVGLLLLCFILSSSLFVSVGQADIDRVGALSCGFRRIMRNTMDAMYLVSPAAMLPDEQTFFEMPCFSPMLIAMSQSVCSDTTGLDGPKEFSQRIRVSSETPYLHDSCTCCSGVDAASLPAAVAMCSGLNTPEIPSFSALAMTSSARLARTSRRTVASLRTWTRRPVISNGVSILIHSAVSESMYTPRVRSAVMPMLRFSILRSSPSAELSSSSSFTTTLFSSTKFGLSRLAKAHIGLERQSVQLHQDAPIDRQVRLRSQLAGIDNHAGLVEHEDGRHRELCEQRRIRRHLLDAVEQPRALARVVSVGLLLLCFILSSSLVVGVGQADIDRNRLHNDRTDYTIDRTDYTIDRTDYTTDRTDYTIDRTDYTIDIRSDTTGLDGPKEFSQRIRVSSEAPYLHDSWIRCSCVGAADVFGPAAGLSFIFGALINVLRPQYARNSQFLGVGDDQLSSLGSDQPSNRTWTRRPVISNGVSILIHSAVSESMYTPRVRSAVMPMLRFSILRSSPSAELSSSSSFTTTLFSSTKFGLSRMAVTENFCEQRRIRDTCSTAVEQPARLGRVVSVGLLLLCFILSSSLVVASGQADIDRARTAVEQVNQNLKVLKVHSPDSGSLRTWTRRPVISNGPFRSHYTPRVRSAVMPMLRFSTCAAPVGRVVEQLLFHHDAFSSTKFGLSRLARRRVERLRNPREHADFGPNRGQSLLHFAAHGPKAAFQRLKVASVPLEFAVEPLDQAGIVKICHTVATAQQLLALNLRVQAHHEKHQSCYAFHVTRHYVAQDLDQQWRHAERPIQTRAHLVRLADAKAQLTKRCQAEVSILQHFQLAGRLQIHHRRVDGARLKQAFFKDSALSSIRMLRYTVESVSGPSLVEHENRGDRELRQRFTGNRRHLLEYPVAVVGIVVSALEILQIGRLLSFSLLNRIFLIFISCVPLFDDFEDVLVKLVYDRLPEGFPLVEFPDVFPLVELPDVFPIDELPAVFPLDELPDVFPLDELPFPPEFCGCFCGTARTLCYQPLATKVSVAANSLETVEVAAAASAAAVASESFVAPPAAVASKLAGFPAEVAVVVAVVAAAETEVVVAAVAVEEAVEAAAAAAAVAPVVPAAETAVAVLEFLHSASDESAQTLPLHRSDSIDCTGSEGPNEFSQRIRVSSVAPRLHQDLSCSLSDSSTTASASVDGVAGEYAVEKGGIQRDSVQTSYRVRLFASVGDVLRRDYVSDVQLAGVRNHAFRPGDETVRLQDVANGHEGAPLGDRTDCPEQLLCILRWTIIQVGTSGHGAEVDGVRLEQVDHGAEQDAIQHAGVQADLIHWQHHLSRDRLTRDRGCHGLQAPLSCSRDSVAAAPASGRPAAKSVAQNFVD</sequence>
<dbReference type="SUPFAM" id="SSF56672">
    <property type="entry name" value="DNA/RNA polymerases"/>
    <property type="match status" value="1"/>
</dbReference>
<feature type="transmembrane region" description="Helical" evidence="13">
    <location>
        <begin position="1759"/>
        <end position="1780"/>
    </location>
</feature>
<dbReference type="InterPro" id="IPR001969">
    <property type="entry name" value="Aspartic_peptidase_AS"/>
</dbReference>
<keyword evidence="6" id="KW-0255">Endonuclease</keyword>
<keyword evidence="16" id="KW-1185">Reference proteome</keyword>
<dbReference type="SUPFAM" id="SSF50630">
    <property type="entry name" value="Acid proteases"/>
    <property type="match status" value="1"/>
</dbReference>
<dbReference type="Gene3D" id="3.10.10.10">
    <property type="entry name" value="HIV Type 1 Reverse Transcriptase, subunit A, domain 1"/>
    <property type="match status" value="1"/>
</dbReference>
<dbReference type="InterPro" id="IPR036397">
    <property type="entry name" value="RNaseH_sf"/>
</dbReference>
<dbReference type="SUPFAM" id="SSF53335">
    <property type="entry name" value="S-adenosyl-L-methionine-dependent methyltransferases"/>
    <property type="match status" value="1"/>
</dbReference>
<evidence type="ECO:0000256" key="13">
    <source>
        <dbReference type="SAM" id="Phobius"/>
    </source>
</evidence>
<evidence type="ECO:0000256" key="7">
    <source>
        <dbReference type="ARBA" id="ARBA00022801"/>
    </source>
</evidence>
<evidence type="ECO:0000256" key="5">
    <source>
        <dbReference type="ARBA" id="ARBA00022722"/>
    </source>
</evidence>
<dbReference type="GO" id="GO:0003723">
    <property type="term" value="F:RNA binding"/>
    <property type="evidence" value="ECO:0007669"/>
    <property type="project" value="UniProtKB-UniRule"/>
</dbReference>
<evidence type="ECO:0000256" key="3">
    <source>
        <dbReference type="ARBA" id="ARBA00022691"/>
    </source>
</evidence>
<evidence type="ECO:0000256" key="1">
    <source>
        <dbReference type="ARBA" id="ARBA00022603"/>
    </source>
</evidence>
<dbReference type="SUPFAM" id="SSF57756">
    <property type="entry name" value="Retrovirus zinc finger-like domains"/>
    <property type="match status" value="1"/>
</dbReference>
<dbReference type="InterPro" id="IPR043128">
    <property type="entry name" value="Rev_trsase/Diguanyl_cyclase"/>
</dbReference>
<evidence type="ECO:0000259" key="14">
    <source>
        <dbReference type="PROSITE" id="PS50158"/>
    </source>
</evidence>
<dbReference type="Pfam" id="PF00398">
    <property type="entry name" value="RrnaAD"/>
    <property type="match status" value="1"/>
</dbReference>
<dbReference type="InterPro" id="IPR021109">
    <property type="entry name" value="Peptidase_aspartic_dom_sf"/>
</dbReference>
<evidence type="ECO:0000256" key="8">
    <source>
        <dbReference type="ARBA" id="ARBA00022884"/>
    </source>
</evidence>
<evidence type="ECO:0000313" key="17">
    <source>
        <dbReference type="WBParaSite" id="maker-uti_cns_0009947-snap-gene-0.2-mRNA-1"/>
    </source>
</evidence>
<keyword evidence="9" id="KW-0695">RNA-directed DNA polymerase</keyword>
<protein>
    <submittedName>
        <fullName evidence="17">Mitochondrial 12S rRNA dimethylase 1</fullName>
    </submittedName>
</protein>
<dbReference type="PROSITE" id="PS51689">
    <property type="entry name" value="SAM_RNA_A_N6_MT"/>
    <property type="match status" value="1"/>
</dbReference>
<keyword evidence="2 11" id="KW-0808">Transferase</keyword>
<dbReference type="CDD" id="cd00303">
    <property type="entry name" value="retropepsin_like"/>
    <property type="match status" value="1"/>
</dbReference>
<feature type="compositionally biased region" description="Basic residues" evidence="12">
    <location>
        <begin position="503"/>
        <end position="513"/>
    </location>
</feature>
<keyword evidence="1 11" id="KW-0489">Methyltransferase</keyword>
<dbReference type="PROSITE" id="PS00141">
    <property type="entry name" value="ASP_PROTEASE"/>
    <property type="match status" value="1"/>
</dbReference>
<dbReference type="PROSITE" id="PS50158">
    <property type="entry name" value="ZF_CCHC"/>
    <property type="match status" value="1"/>
</dbReference>
<dbReference type="Pfam" id="PF00078">
    <property type="entry name" value="RVT_1"/>
    <property type="match status" value="1"/>
</dbReference>
<keyword evidence="10" id="KW-0479">Metal-binding</keyword>
<dbReference type="GO" id="GO:0015074">
    <property type="term" value="P:DNA integration"/>
    <property type="evidence" value="ECO:0007669"/>
    <property type="project" value="InterPro"/>
</dbReference>
<dbReference type="GO" id="GO:0006508">
    <property type="term" value="P:proteolysis"/>
    <property type="evidence" value="ECO:0007669"/>
    <property type="project" value="InterPro"/>
</dbReference>
<comment type="caution">
    <text evidence="11">Lacks conserved residue(s) required for the propagation of feature annotation.</text>
</comment>
<feature type="compositionally biased region" description="Polar residues" evidence="12">
    <location>
        <begin position="798"/>
        <end position="807"/>
    </location>
</feature>
<dbReference type="Pfam" id="PF00098">
    <property type="entry name" value="zf-CCHC"/>
    <property type="match status" value="1"/>
</dbReference>
<feature type="region of interest" description="Disordered" evidence="12">
    <location>
        <begin position="420"/>
        <end position="456"/>
    </location>
</feature>
<dbReference type="GO" id="GO:0004190">
    <property type="term" value="F:aspartic-type endopeptidase activity"/>
    <property type="evidence" value="ECO:0007669"/>
    <property type="project" value="InterPro"/>
</dbReference>
<reference evidence="17" key="1">
    <citation type="submission" date="2016-11" db="UniProtKB">
        <authorList>
            <consortium name="WormBaseParasite"/>
        </authorList>
    </citation>
    <scope>IDENTIFICATION</scope>
</reference>
<dbReference type="CDD" id="cd01647">
    <property type="entry name" value="RT_LTR"/>
    <property type="match status" value="1"/>
</dbReference>
<dbReference type="GO" id="GO:0004519">
    <property type="term" value="F:endonuclease activity"/>
    <property type="evidence" value="ECO:0007669"/>
    <property type="project" value="UniProtKB-KW"/>
</dbReference>
<organism evidence="16 17">
    <name type="scientific">Macrostomum lignano</name>
    <dbReference type="NCBI Taxonomy" id="282301"/>
    <lineage>
        <taxon>Eukaryota</taxon>
        <taxon>Metazoa</taxon>
        <taxon>Spiralia</taxon>
        <taxon>Lophotrochozoa</taxon>
        <taxon>Platyhelminthes</taxon>
        <taxon>Rhabditophora</taxon>
        <taxon>Macrostomorpha</taxon>
        <taxon>Macrostomida</taxon>
        <taxon>Macrostomidae</taxon>
        <taxon>Macrostomum</taxon>
    </lineage>
</organism>
<evidence type="ECO:0000313" key="16">
    <source>
        <dbReference type="Proteomes" id="UP000095280"/>
    </source>
</evidence>
<feature type="binding site" evidence="11">
    <location>
        <position position="39"/>
    </location>
    <ligand>
        <name>S-adenosyl-L-methionine</name>
        <dbReference type="ChEBI" id="CHEBI:59789"/>
    </ligand>
</feature>
<dbReference type="Gene3D" id="2.40.70.10">
    <property type="entry name" value="Acid Proteases"/>
    <property type="match status" value="1"/>
</dbReference>
<dbReference type="Proteomes" id="UP000095280">
    <property type="component" value="Unplaced"/>
</dbReference>
<dbReference type="InterPro" id="IPR050951">
    <property type="entry name" value="Retrovirus_Pol_polyprotein"/>
</dbReference>
<dbReference type="GO" id="GO:0008270">
    <property type="term" value="F:zinc ion binding"/>
    <property type="evidence" value="ECO:0007669"/>
    <property type="project" value="UniProtKB-KW"/>
</dbReference>
<dbReference type="InterPro" id="IPR001878">
    <property type="entry name" value="Znf_CCHC"/>
</dbReference>
<feature type="region of interest" description="Disordered" evidence="12">
    <location>
        <begin position="263"/>
        <end position="290"/>
    </location>
</feature>
<evidence type="ECO:0000256" key="11">
    <source>
        <dbReference type="PROSITE-ProRule" id="PRU01026"/>
    </source>
</evidence>
<dbReference type="InterPro" id="IPR000477">
    <property type="entry name" value="RT_dom"/>
</dbReference>
<dbReference type="FunFam" id="3.30.420.10:FF:000063">
    <property type="entry name" value="Retrovirus-related Pol polyprotein from transposon 297-like Protein"/>
    <property type="match status" value="1"/>
</dbReference>
<feature type="compositionally biased region" description="Low complexity" evidence="12">
    <location>
        <begin position="440"/>
        <end position="450"/>
    </location>
</feature>
<keyword evidence="13" id="KW-0472">Membrane</keyword>
<keyword evidence="10" id="KW-0863">Zinc-finger</keyword>
<evidence type="ECO:0000256" key="4">
    <source>
        <dbReference type="ARBA" id="ARBA00022695"/>
    </source>
</evidence>
<dbReference type="InterPro" id="IPR023165">
    <property type="entry name" value="rRNA_Ade_diMease-like_C"/>
</dbReference>
<dbReference type="InterPro" id="IPR029063">
    <property type="entry name" value="SAM-dependent_MTases_sf"/>
</dbReference>
<dbReference type="SMART" id="SM00343">
    <property type="entry name" value="ZnF_C2HC"/>
    <property type="match status" value="2"/>
</dbReference>
<keyword evidence="4" id="KW-0548">Nucleotidyltransferase</keyword>
<dbReference type="Gene3D" id="3.40.50.150">
    <property type="entry name" value="Vaccinia Virus protein VP39"/>
    <property type="match status" value="1"/>
</dbReference>
<dbReference type="PANTHER" id="PTHR37984:SF11">
    <property type="entry name" value="INTEGRASE CATALYTIC DOMAIN-CONTAINING PROTEIN"/>
    <property type="match status" value="1"/>
</dbReference>
<dbReference type="FunFam" id="1.10.340.70:FF:000004">
    <property type="entry name" value="Retrovirus-related Pol polyprotein from transposon 297-like Protein"/>
    <property type="match status" value="1"/>
</dbReference>
<feature type="domain" description="Integrase catalytic" evidence="15">
    <location>
        <begin position="1386"/>
        <end position="1543"/>
    </location>
</feature>
<keyword evidence="13" id="KW-0812">Transmembrane</keyword>
<feature type="transmembrane region" description="Helical" evidence="13">
    <location>
        <begin position="1787"/>
        <end position="1808"/>
    </location>
</feature>
<feature type="region of interest" description="Disordered" evidence="12">
    <location>
        <begin position="499"/>
        <end position="519"/>
    </location>
</feature>
<feature type="binding site" evidence="11">
    <location>
        <position position="1"/>
    </location>
    <ligand>
        <name>S-adenosyl-L-methionine</name>
        <dbReference type="ChEBI" id="CHEBI:59789"/>
    </ligand>
</feature>
<dbReference type="InterPro" id="IPR012337">
    <property type="entry name" value="RNaseH-like_sf"/>
</dbReference>
<dbReference type="Gene3D" id="1.10.340.70">
    <property type="match status" value="1"/>
</dbReference>
<keyword evidence="7" id="KW-0378">Hydrolase</keyword>
<feature type="region of interest" description="Disordered" evidence="12">
    <location>
        <begin position="1652"/>
        <end position="1684"/>
    </location>
</feature>
<feature type="domain" description="CCHC-type" evidence="14">
    <location>
        <begin position="828"/>
        <end position="843"/>
    </location>
</feature>
<dbReference type="Pfam" id="PF00665">
    <property type="entry name" value="rve"/>
    <property type="match status" value="1"/>
</dbReference>
<evidence type="ECO:0000256" key="9">
    <source>
        <dbReference type="ARBA" id="ARBA00022918"/>
    </source>
</evidence>
<keyword evidence="8 11" id="KW-0694">RNA-binding</keyword>
<keyword evidence="10" id="KW-0862">Zinc</keyword>
<feature type="region of interest" description="Disordered" evidence="12">
    <location>
        <begin position="771"/>
        <end position="816"/>
    </location>
</feature>
<dbReference type="WBParaSite" id="maker-uti_cns_0009947-snap-gene-0.2-mRNA-1">
    <property type="protein sequence ID" value="maker-uti_cns_0009947-snap-gene-0.2-mRNA-1"/>
    <property type="gene ID" value="maker-uti_cns_0009947-snap-gene-0.2"/>
</dbReference>
<evidence type="ECO:0000256" key="6">
    <source>
        <dbReference type="ARBA" id="ARBA00022759"/>
    </source>
</evidence>
<keyword evidence="3 11" id="KW-0949">S-adenosyl-L-methionine</keyword>
<dbReference type="Gene3D" id="1.10.8.100">
    <property type="entry name" value="Ribosomal RNA adenine dimethylase-like, domain 2"/>
    <property type="match status" value="1"/>
</dbReference>
<dbReference type="InterPro" id="IPR036875">
    <property type="entry name" value="Znf_CCHC_sf"/>
</dbReference>
<proteinExistence type="inferred from homology"/>
<dbReference type="InterPro" id="IPR043502">
    <property type="entry name" value="DNA/RNA_pol_sf"/>
</dbReference>
<dbReference type="SUPFAM" id="SSF53098">
    <property type="entry name" value="Ribonuclease H-like"/>
    <property type="match status" value="1"/>
</dbReference>